<keyword evidence="3 4" id="KW-0418">Kinase</keyword>
<dbReference type="Pfam" id="PF03770">
    <property type="entry name" value="IPK"/>
    <property type="match status" value="1"/>
</dbReference>
<keyword evidence="6" id="KW-1185">Reference proteome</keyword>
<dbReference type="GO" id="GO:0000828">
    <property type="term" value="F:inositol hexakisphosphate kinase activity"/>
    <property type="evidence" value="ECO:0007669"/>
    <property type="project" value="TreeGrafter"/>
</dbReference>
<dbReference type="GO" id="GO:0005634">
    <property type="term" value="C:nucleus"/>
    <property type="evidence" value="ECO:0007669"/>
    <property type="project" value="TreeGrafter"/>
</dbReference>
<dbReference type="PANTHER" id="PTHR12400:SF4">
    <property type="entry name" value="INOSITOL-TRISPHOSPHATE 3-KINASE B"/>
    <property type="match status" value="1"/>
</dbReference>
<feature type="region of interest" description="Disordered" evidence="5">
    <location>
        <begin position="17"/>
        <end position="119"/>
    </location>
</feature>
<feature type="compositionally biased region" description="Low complexity" evidence="5">
    <location>
        <begin position="532"/>
        <end position="545"/>
    </location>
</feature>
<feature type="compositionally biased region" description="Basic and acidic residues" evidence="5">
    <location>
        <begin position="306"/>
        <end position="326"/>
    </location>
</feature>
<dbReference type="KEGG" id="pvt:110087554"/>
<feature type="compositionally biased region" description="Basic and acidic residues" evidence="5">
    <location>
        <begin position="259"/>
        <end position="297"/>
    </location>
</feature>
<feature type="compositionally biased region" description="Basic and acidic residues" evidence="5">
    <location>
        <begin position="358"/>
        <end position="382"/>
    </location>
</feature>
<protein>
    <recommendedName>
        <fullName evidence="4">Kinase</fullName>
        <ecNumber evidence="4">2.7.-.-</ecNumber>
    </recommendedName>
</protein>
<feature type="compositionally biased region" description="Low complexity" evidence="5">
    <location>
        <begin position="99"/>
        <end position="109"/>
    </location>
</feature>
<dbReference type="CTD" id="3707"/>
<feature type="region of interest" description="Disordered" evidence="5">
    <location>
        <begin position="163"/>
        <end position="467"/>
    </location>
</feature>
<sequence length="877" mass="95559">MAVSCYALNSLVIMKSGEEEEGKSGGGGGMRSKTPPVPRRQVLPGLVRRSDRHSSYCPMPARSGDSSAAAAAAAPAFLFPPREPLPARDEAVARRTPRRLSSPSWTSPPSRSPSPGPSAARLLQRELQNVQVTEKVGLFEAHIQAQGTGAAPSAAFLLQSPRLLRRRSPSPRPSPVGDDQPQDKERRLPTAAKTSARESGRAAGGRPRAAAAEEEEAAAARPGGLPAALELENGLPGPPPRPEGRATATASGEVSGAQDSKEEEERGRKALRRRGSEETETRRDAVPKAHHRGDEAGNGRISRAQESGKAERRLGCRAGQEREKRSGSPPGRASSEKESGRGCCQDAQASGGSGGQAEEGHGGHPTRPSKDHPSFFEGEEGRSGFYRRQGSEAAEEPLGEPIPPGDPPCLARTDCKEGRSAGSNSLPALICSLQQPPPPPAQRCPEMMAEASRAGLQEQHPGQQPLLPVGISIGIQEQGNSLVEVESCCAGGGGGSSIPAVIVTDLGAQEEEEAAAAAGGSPRKNMPARKLSSSSASSTGFSSSWEESEEDISSDPERALDQSPAFLQTLDKPKVSKSWRKIKNMVYWSPFVMSFKKKYPWIQLAGHAGSFKAAANGRILKKHCESEQRCLDHLMNDVLKPYVPAYHGDIVKDGERYNQMEDLLAEFDSPSVMDCKMGVRTYLEDELIKARKKPSLRKDMYQKMIEVDPEAPTEEENSQRAVTKPRYMQWRETISSTATLGFRIEGIKKEDGTVNRDFKKTRTKEQVMEAFREFTKGNRNILNSYLNRLKNIRDTLEISPFFKTHEVIGSSLLFIHDNREQAKVWMIDFGKTMPLPEGQFLQHNMPWVEGNREDGYLWGLDNLIEILTELSQSEDLH</sequence>
<dbReference type="RefSeq" id="XP_020664995.2">
    <property type="nucleotide sequence ID" value="XM_020809336.2"/>
</dbReference>
<dbReference type="GO" id="GO:0005524">
    <property type="term" value="F:ATP binding"/>
    <property type="evidence" value="ECO:0007669"/>
    <property type="project" value="UniProtKB-KW"/>
</dbReference>
<accession>A0A6J0V0A1</accession>
<feature type="compositionally biased region" description="Low complexity" evidence="5">
    <location>
        <begin position="219"/>
        <end position="235"/>
    </location>
</feature>
<feature type="compositionally biased region" description="Low complexity" evidence="5">
    <location>
        <begin position="68"/>
        <end position="80"/>
    </location>
</feature>
<dbReference type="GO" id="GO:0008440">
    <property type="term" value="F:inositol-1,4,5-trisphosphate 3-kinase activity"/>
    <property type="evidence" value="ECO:0007669"/>
    <property type="project" value="UniProtKB-EC"/>
</dbReference>
<proteinExistence type="inferred from homology"/>
<dbReference type="OrthoDB" id="338650at2759"/>
<evidence type="ECO:0000313" key="7">
    <source>
        <dbReference type="RefSeq" id="XP_020664995.2"/>
    </source>
</evidence>
<organism evidence="6 7">
    <name type="scientific">Pogona vitticeps</name>
    <name type="common">central bearded dragon</name>
    <dbReference type="NCBI Taxonomy" id="103695"/>
    <lineage>
        <taxon>Eukaryota</taxon>
        <taxon>Metazoa</taxon>
        <taxon>Chordata</taxon>
        <taxon>Craniata</taxon>
        <taxon>Vertebrata</taxon>
        <taxon>Euteleostomi</taxon>
        <taxon>Lepidosauria</taxon>
        <taxon>Squamata</taxon>
        <taxon>Bifurcata</taxon>
        <taxon>Unidentata</taxon>
        <taxon>Episquamata</taxon>
        <taxon>Toxicofera</taxon>
        <taxon>Iguania</taxon>
        <taxon>Acrodonta</taxon>
        <taxon>Agamidae</taxon>
        <taxon>Amphibolurinae</taxon>
        <taxon>Pogona</taxon>
    </lineage>
</organism>
<dbReference type="PANTHER" id="PTHR12400">
    <property type="entry name" value="INOSITOL POLYPHOSPHATE KINASE"/>
    <property type="match status" value="1"/>
</dbReference>
<dbReference type="EC" id="2.7.-.-" evidence="4"/>
<dbReference type="InterPro" id="IPR005522">
    <property type="entry name" value="IPK"/>
</dbReference>
<dbReference type="GO" id="GO:0005737">
    <property type="term" value="C:cytoplasm"/>
    <property type="evidence" value="ECO:0007669"/>
    <property type="project" value="TreeGrafter"/>
</dbReference>
<dbReference type="InParanoid" id="A0A6J0V0A1"/>
<evidence type="ECO:0000256" key="1">
    <source>
        <dbReference type="ARBA" id="ARBA00007374"/>
    </source>
</evidence>
<evidence type="ECO:0000256" key="3">
    <source>
        <dbReference type="ARBA" id="ARBA00022777"/>
    </source>
</evidence>
<dbReference type="AlphaFoldDB" id="A0A6J0V0A1"/>
<dbReference type="GO" id="GO:0032958">
    <property type="term" value="P:inositol phosphate biosynthetic process"/>
    <property type="evidence" value="ECO:0007669"/>
    <property type="project" value="InterPro"/>
</dbReference>
<reference evidence="7" key="2">
    <citation type="submission" date="2025-08" db="UniProtKB">
        <authorList>
            <consortium name="RefSeq"/>
        </authorList>
    </citation>
    <scope>IDENTIFICATION</scope>
</reference>
<evidence type="ECO:0000256" key="5">
    <source>
        <dbReference type="SAM" id="MobiDB-lite"/>
    </source>
</evidence>
<reference evidence="6" key="1">
    <citation type="submission" date="2025-05" db="UniProtKB">
        <authorList>
            <consortium name="RefSeq"/>
        </authorList>
    </citation>
    <scope>NUCLEOTIDE SEQUENCE [LARGE SCALE GENOMIC DNA]</scope>
</reference>
<dbReference type="Gene3D" id="3.30.470.160">
    <property type="entry name" value="Inositol polyphosphate kinase"/>
    <property type="match status" value="1"/>
</dbReference>
<comment type="similarity">
    <text evidence="1 4">Belongs to the inositol phosphokinase (IPK) family.</text>
</comment>
<feature type="region of interest" description="Disordered" evidence="5">
    <location>
        <begin position="512"/>
        <end position="566"/>
    </location>
</feature>
<dbReference type="GO" id="GO:0046854">
    <property type="term" value="P:phosphatidylinositol phosphate biosynthetic process"/>
    <property type="evidence" value="ECO:0007669"/>
    <property type="project" value="TreeGrafter"/>
</dbReference>
<dbReference type="InterPro" id="IPR038286">
    <property type="entry name" value="IPK_sf"/>
</dbReference>
<evidence type="ECO:0000256" key="2">
    <source>
        <dbReference type="ARBA" id="ARBA00022679"/>
    </source>
</evidence>
<gene>
    <name evidence="7" type="primary">ITPKB</name>
</gene>
<keyword evidence="2 4" id="KW-0808">Transferase</keyword>
<evidence type="ECO:0000313" key="6">
    <source>
        <dbReference type="Proteomes" id="UP001652642"/>
    </source>
</evidence>
<dbReference type="GeneID" id="110087554"/>
<evidence type="ECO:0000256" key="4">
    <source>
        <dbReference type="RuleBase" id="RU363090"/>
    </source>
</evidence>
<dbReference type="Proteomes" id="UP001652642">
    <property type="component" value="Chromosome 1"/>
</dbReference>
<name>A0A6J0V0A1_9SAUR</name>
<dbReference type="SUPFAM" id="SSF56104">
    <property type="entry name" value="SAICAR synthase-like"/>
    <property type="match status" value="1"/>
</dbReference>